<comment type="caution">
    <text evidence="1">The sequence shown here is derived from an EMBL/GenBank/DDBJ whole genome shotgun (WGS) entry which is preliminary data.</text>
</comment>
<proteinExistence type="predicted"/>
<dbReference type="Proteomes" id="UP001597032">
    <property type="component" value="Unassembled WGS sequence"/>
</dbReference>
<keyword evidence="2" id="KW-1185">Reference proteome</keyword>
<dbReference type="EMBL" id="JBHTIC010000002">
    <property type="protein sequence ID" value="MFD0760529.1"/>
    <property type="molecule type" value="Genomic_DNA"/>
</dbReference>
<accession>A0ABW2Z6Q6</accession>
<evidence type="ECO:0000313" key="1">
    <source>
        <dbReference type="EMBL" id="MFD0760529.1"/>
    </source>
</evidence>
<protein>
    <submittedName>
        <fullName evidence="1">Uncharacterized protein</fullName>
    </submittedName>
</protein>
<name>A0ABW2Z6Q6_9FLAO</name>
<evidence type="ECO:0000313" key="2">
    <source>
        <dbReference type="Proteomes" id="UP001597032"/>
    </source>
</evidence>
<sequence length="115" mass="13713">MIPVVKNTNQILQEIDKLHFFEAIKKQLNKDFNFSGIIYQFQSNSPHKLIEDLRLQLHQLITSNFSGYLNLLYRIDVSEAEIKNITEVDINEIIEHATFLILKREFQKVWFKSKF</sequence>
<dbReference type="RefSeq" id="WP_298264692.1">
    <property type="nucleotide sequence ID" value="NZ_JBHTIC010000002.1"/>
</dbReference>
<reference evidence="2" key="1">
    <citation type="journal article" date="2019" name="Int. J. Syst. Evol. Microbiol.">
        <title>The Global Catalogue of Microorganisms (GCM) 10K type strain sequencing project: providing services to taxonomists for standard genome sequencing and annotation.</title>
        <authorList>
            <consortium name="The Broad Institute Genomics Platform"/>
            <consortium name="The Broad Institute Genome Sequencing Center for Infectious Disease"/>
            <person name="Wu L."/>
            <person name="Ma J."/>
        </authorList>
    </citation>
    <scope>NUCLEOTIDE SEQUENCE [LARGE SCALE GENOMIC DNA]</scope>
    <source>
        <strain evidence="2">CCUG 60022</strain>
    </source>
</reference>
<gene>
    <name evidence="1" type="ORF">ACFQZW_00370</name>
</gene>
<organism evidence="1 2">
    <name type="scientific">Lutibacter aestuarii</name>
    <dbReference type="NCBI Taxonomy" id="861111"/>
    <lineage>
        <taxon>Bacteria</taxon>
        <taxon>Pseudomonadati</taxon>
        <taxon>Bacteroidota</taxon>
        <taxon>Flavobacteriia</taxon>
        <taxon>Flavobacteriales</taxon>
        <taxon>Flavobacteriaceae</taxon>
        <taxon>Lutibacter</taxon>
    </lineage>
</organism>